<dbReference type="PANTHER" id="PTHR30537">
    <property type="entry name" value="HTH-TYPE TRANSCRIPTIONAL REGULATOR"/>
    <property type="match status" value="1"/>
</dbReference>
<dbReference type="PRINTS" id="PR00039">
    <property type="entry name" value="HTHLYSR"/>
</dbReference>
<dbReference type="EMBL" id="WXYQ01000013">
    <property type="protein sequence ID" value="NBG96992.1"/>
    <property type="molecule type" value="Genomic_DNA"/>
</dbReference>
<dbReference type="InterPro" id="IPR036390">
    <property type="entry name" value="WH_DNA-bd_sf"/>
</dbReference>
<keyword evidence="4" id="KW-0804">Transcription</keyword>
<keyword evidence="2" id="KW-0805">Transcription regulation</keyword>
<dbReference type="PANTHER" id="PTHR30537:SF20">
    <property type="entry name" value="TRANSCRIPTIONAL REGULATORY PROTEIN"/>
    <property type="match status" value="1"/>
</dbReference>
<dbReference type="Proteomes" id="UP000470384">
    <property type="component" value="Unassembled WGS sequence"/>
</dbReference>
<reference evidence="6 7" key="1">
    <citation type="journal article" date="2016" name="Int. J. Syst. Evol. Microbiol.">
        <title>Pyruvatibacter mobilis gen. nov., sp. nov., a marine bacterium from the culture broth of Picochlorum sp. 122.</title>
        <authorList>
            <person name="Wang G."/>
            <person name="Tang M."/>
            <person name="Wu H."/>
            <person name="Dai S."/>
            <person name="Li T."/>
            <person name="Chen C."/>
            <person name="He H."/>
            <person name="Fan J."/>
            <person name="Xiang W."/>
            <person name="Li X."/>
        </authorList>
    </citation>
    <scope>NUCLEOTIDE SEQUENCE [LARGE SCALE GENOMIC DNA]</scope>
    <source>
        <strain evidence="6 7">GYP-11</strain>
    </source>
</reference>
<evidence type="ECO:0000256" key="4">
    <source>
        <dbReference type="ARBA" id="ARBA00023163"/>
    </source>
</evidence>
<dbReference type="SUPFAM" id="SSF46785">
    <property type="entry name" value="Winged helix' DNA-binding domain"/>
    <property type="match status" value="1"/>
</dbReference>
<dbReference type="RefSeq" id="WP_027844446.1">
    <property type="nucleotide sequence ID" value="NZ_BMHN01000001.1"/>
</dbReference>
<comment type="caution">
    <text evidence="6">The sequence shown here is derived from an EMBL/GenBank/DDBJ whole genome shotgun (WGS) entry which is preliminary data.</text>
</comment>
<protein>
    <submittedName>
        <fullName evidence="6">LysR family transcriptional regulator</fullName>
    </submittedName>
</protein>
<evidence type="ECO:0000313" key="7">
    <source>
        <dbReference type="Proteomes" id="UP000470384"/>
    </source>
</evidence>
<proteinExistence type="inferred from homology"/>
<dbReference type="InterPro" id="IPR058163">
    <property type="entry name" value="LysR-type_TF_proteobact-type"/>
</dbReference>
<evidence type="ECO:0000256" key="2">
    <source>
        <dbReference type="ARBA" id="ARBA00023015"/>
    </source>
</evidence>
<dbReference type="Gene3D" id="3.40.190.290">
    <property type="match status" value="1"/>
</dbReference>
<dbReference type="AlphaFoldDB" id="A0A845QEL2"/>
<gene>
    <name evidence="6" type="ORF">GTQ45_14740</name>
</gene>
<evidence type="ECO:0000313" key="6">
    <source>
        <dbReference type="EMBL" id="NBG96992.1"/>
    </source>
</evidence>
<feature type="domain" description="HTH lysR-type" evidence="5">
    <location>
        <begin position="1"/>
        <end position="58"/>
    </location>
</feature>
<dbReference type="InterPro" id="IPR005119">
    <property type="entry name" value="LysR_subst-bd"/>
</dbReference>
<dbReference type="Pfam" id="PF03466">
    <property type="entry name" value="LysR_substrate"/>
    <property type="match status" value="1"/>
</dbReference>
<dbReference type="InterPro" id="IPR036388">
    <property type="entry name" value="WH-like_DNA-bd_sf"/>
</dbReference>
<keyword evidence="3" id="KW-0238">DNA-binding</keyword>
<organism evidence="6 7">
    <name type="scientific">Pyruvatibacter mobilis</name>
    <dbReference type="NCBI Taxonomy" id="1712261"/>
    <lineage>
        <taxon>Bacteria</taxon>
        <taxon>Pseudomonadati</taxon>
        <taxon>Pseudomonadota</taxon>
        <taxon>Alphaproteobacteria</taxon>
        <taxon>Hyphomicrobiales</taxon>
        <taxon>Parvibaculaceae</taxon>
        <taxon>Pyruvatibacter</taxon>
    </lineage>
</organism>
<dbReference type="InterPro" id="IPR000847">
    <property type="entry name" value="LysR_HTH_N"/>
</dbReference>
<keyword evidence="7" id="KW-1185">Reference proteome</keyword>
<dbReference type="CDD" id="cd08422">
    <property type="entry name" value="PBP2_CrgA_like"/>
    <property type="match status" value="1"/>
</dbReference>
<evidence type="ECO:0000256" key="3">
    <source>
        <dbReference type="ARBA" id="ARBA00023125"/>
    </source>
</evidence>
<dbReference type="GeneID" id="300653961"/>
<evidence type="ECO:0000259" key="5">
    <source>
        <dbReference type="PROSITE" id="PS50931"/>
    </source>
</evidence>
<sequence length="297" mass="34129">MDWDKLRIFHAAAEAGSFTHASEQLNLSQSAVSRQISALEDSLGLTLFHRHARGLLLTETGEVLYGTTREVFTRLADTENRLRETKGEPSGDLKLTTTVGFGANWLVPRLKEFTDRYPKINLHLIVSDRELDLSMREADVAVRFHPPVQQDLVQRKLFRVHYHLYATRDYLARKGGEPKTLEELDNHDIVVYGDNVPAALQDVNWLERAGRGSKGPREPYFRVNNIYGVLKAVESGFGIGCLPDYIIRHHPDLTRILPEAEVPHFDTFFVYPAELRDTKRVTVMRDFLLEKVREWTY</sequence>
<accession>A0A845QEL2</accession>
<evidence type="ECO:0000256" key="1">
    <source>
        <dbReference type="ARBA" id="ARBA00009437"/>
    </source>
</evidence>
<dbReference type="GO" id="GO:0006351">
    <property type="term" value="P:DNA-templated transcription"/>
    <property type="evidence" value="ECO:0007669"/>
    <property type="project" value="TreeGrafter"/>
</dbReference>
<dbReference type="OrthoDB" id="7624726at2"/>
<dbReference type="Pfam" id="PF00126">
    <property type="entry name" value="HTH_1"/>
    <property type="match status" value="1"/>
</dbReference>
<dbReference type="FunFam" id="1.10.10.10:FF:000001">
    <property type="entry name" value="LysR family transcriptional regulator"/>
    <property type="match status" value="1"/>
</dbReference>
<comment type="similarity">
    <text evidence="1">Belongs to the LysR transcriptional regulatory family.</text>
</comment>
<dbReference type="GO" id="GO:0043565">
    <property type="term" value="F:sequence-specific DNA binding"/>
    <property type="evidence" value="ECO:0007669"/>
    <property type="project" value="TreeGrafter"/>
</dbReference>
<dbReference type="SUPFAM" id="SSF53850">
    <property type="entry name" value="Periplasmic binding protein-like II"/>
    <property type="match status" value="1"/>
</dbReference>
<dbReference type="Gene3D" id="1.10.10.10">
    <property type="entry name" value="Winged helix-like DNA-binding domain superfamily/Winged helix DNA-binding domain"/>
    <property type="match status" value="1"/>
</dbReference>
<dbReference type="GO" id="GO:0003700">
    <property type="term" value="F:DNA-binding transcription factor activity"/>
    <property type="evidence" value="ECO:0007669"/>
    <property type="project" value="InterPro"/>
</dbReference>
<name>A0A845QEL2_9HYPH</name>
<dbReference type="PROSITE" id="PS50931">
    <property type="entry name" value="HTH_LYSR"/>
    <property type="match status" value="1"/>
</dbReference>